<evidence type="ECO:0000313" key="2">
    <source>
        <dbReference type="Proteomes" id="UP000676565"/>
    </source>
</evidence>
<organism evidence="1 2">
    <name type="scientific">Gemmata palustris</name>
    <dbReference type="NCBI Taxonomy" id="2822762"/>
    <lineage>
        <taxon>Bacteria</taxon>
        <taxon>Pseudomonadati</taxon>
        <taxon>Planctomycetota</taxon>
        <taxon>Planctomycetia</taxon>
        <taxon>Gemmatales</taxon>
        <taxon>Gemmataceae</taxon>
        <taxon>Gemmata</taxon>
    </lineage>
</organism>
<gene>
    <name evidence="1" type="ORF">J8F10_24120</name>
</gene>
<dbReference type="Proteomes" id="UP000676565">
    <property type="component" value="Unassembled WGS sequence"/>
</dbReference>
<reference evidence="1 2" key="1">
    <citation type="submission" date="2021-04" db="EMBL/GenBank/DDBJ databases">
        <authorList>
            <person name="Ivanova A."/>
        </authorList>
    </citation>
    <scope>NUCLEOTIDE SEQUENCE [LARGE SCALE GENOMIC DNA]</scope>
    <source>
        <strain evidence="1 2">G18</strain>
    </source>
</reference>
<name>A0ABS5BY62_9BACT</name>
<accession>A0ABS5BY62</accession>
<evidence type="ECO:0000313" key="1">
    <source>
        <dbReference type="EMBL" id="MBP3958347.1"/>
    </source>
</evidence>
<dbReference type="RefSeq" id="WP_210658244.1">
    <property type="nucleotide sequence ID" value="NZ_JAGKQQ010000001.1"/>
</dbReference>
<comment type="caution">
    <text evidence="1">The sequence shown here is derived from an EMBL/GenBank/DDBJ whole genome shotgun (WGS) entry which is preliminary data.</text>
</comment>
<sequence>MKNYRILKSFKGSQTGHDCHEFEAGTEARLSDSLAEVVVKEGWAELIAPVPEPEPEIEAVVDAEARETKVIKPEETKPVKPLLTKKPKK</sequence>
<proteinExistence type="predicted"/>
<dbReference type="EMBL" id="JAGKQQ010000001">
    <property type="protein sequence ID" value="MBP3958347.1"/>
    <property type="molecule type" value="Genomic_DNA"/>
</dbReference>
<protein>
    <submittedName>
        <fullName evidence="1">Uncharacterized protein</fullName>
    </submittedName>
</protein>
<keyword evidence="2" id="KW-1185">Reference proteome</keyword>